<sequence length="83" mass="9226">MGSRMVCEFLPPDFKKMLIVIATIDDLMKAGYTKAGAYKTKERGVISDEKCEKLVEVLGYKARQVLIDALKIFAIEAGCYVSC</sequence>
<gene>
    <name evidence="1" type="ordered locus">LS215_1556</name>
</gene>
<dbReference type="Proteomes" id="UP000001747">
    <property type="component" value="Chromosome"/>
</dbReference>
<accession>C3MQA1</accession>
<reference evidence="1 2" key="1">
    <citation type="journal article" date="2009" name="Proc. Natl. Acad. Sci. U.S.A.">
        <title>Biogeography of the Sulfolobus islandicus pan-genome.</title>
        <authorList>
            <person name="Reno M.L."/>
            <person name="Held N.L."/>
            <person name="Fields C.J."/>
            <person name="Burke P.V."/>
            <person name="Whitaker R.J."/>
        </authorList>
    </citation>
    <scope>NUCLEOTIDE SEQUENCE [LARGE SCALE GENOMIC DNA]</scope>
    <source>
        <strain evidence="2">L.S.2.15 / Lassen #1</strain>
    </source>
</reference>
<dbReference type="EMBL" id="CP001399">
    <property type="protein sequence ID" value="ACP35564.1"/>
    <property type="molecule type" value="Genomic_DNA"/>
</dbReference>
<proteinExistence type="predicted"/>
<evidence type="ECO:0000313" key="1">
    <source>
        <dbReference type="EMBL" id="ACP35564.1"/>
    </source>
</evidence>
<evidence type="ECO:0000313" key="2">
    <source>
        <dbReference type="Proteomes" id="UP000001747"/>
    </source>
</evidence>
<organism evidence="1 2">
    <name type="scientific">Saccharolobus islandicus (strain L.S.2.15 / Lassen #1)</name>
    <name type="common">Sulfolobus islandicus</name>
    <dbReference type="NCBI Taxonomy" id="429572"/>
    <lineage>
        <taxon>Archaea</taxon>
        <taxon>Thermoproteota</taxon>
        <taxon>Thermoprotei</taxon>
        <taxon>Sulfolobales</taxon>
        <taxon>Sulfolobaceae</taxon>
        <taxon>Saccharolobus</taxon>
    </lineage>
</organism>
<dbReference type="AlphaFoldDB" id="C3MQA1"/>
<name>C3MQA1_SACI2</name>
<dbReference type="KEGG" id="sis:LS215_1556"/>
<dbReference type="HOGENOM" id="CLU_173011_0_0_2"/>
<protein>
    <submittedName>
        <fullName evidence="1">Uncharacterized protein</fullName>
    </submittedName>
</protein>